<gene>
    <name evidence="1" type="ORF">HZH68_014823</name>
</gene>
<proteinExistence type="predicted"/>
<keyword evidence="2" id="KW-1185">Reference proteome</keyword>
<dbReference type="Proteomes" id="UP000617340">
    <property type="component" value="Unassembled WGS sequence"/>
</dbReference>
<dbReference type="EMBL" id="JACSDZ010000018">
    <property type="protein sequence ID" value="KAF7384066.1"/>
    <property type="molecule type" value="Genomic_DNA"/>
</dbReference>
<evidence type="ECO:0000313" key="2">
    <source>
        <dbReference type="Proteomes" id="UP000617340"/>
    </source>
</evidence>
<protein>
    <submittedName>
        <fullName evidence="1">Uncharacterized protein</fullName>
    </submittedName>
</protein>
<comment type="caution">
    <text evidence="1">The sequence shown here is derived from an EMBL/GenBank/DDBJ whole genome shotgun (WGS) entry which is preliminary data.</text>
</comment>
<dbReference type="AlphaFoldDB" id="A0A834J8S6"/>
<organism evidence="1 2">
    <name type="scientific">Vespula germanica</name>
    <name type="common">German yellow jacket</name>
    <name type="synonym">Paravespula germanica</name>
    <dbReference type="NCBI Taxonomy" id="30212"/>
    <lineage>
        <taxon>Eukaryota</taxon>
        <taxon>Metazoa</taxon>
        <taxon>Ecdysozoa</taxon>
        <taxon>Arthropoda</taxon>
        <taxon>Hexapoda</taxon>
        <taxon>Insecta</taxon>
        <taxon>Pterygota</taxon>
        <taxon>Neoptera</taxon>
        <taxon>Endopterygota</taxon>
        <taxon>Hymenoptera</taxon>
        <taxon>Apocrita</taxon>
        <taxon>Aculeata</taxon>
        <taxon>Vespoidea</taxon>
        <taxon>Vespidae</taxon>
        <taxon>Vespinae</taxon>
        <taxon>Vespula</taxon>
    </lineage>
</organism>
<evidence type="ECO:0000313" key="1">
    <source>
        <dbReference type="EMBL" id="KAF7384066.1"/>
    </source>
</evidence>
<reference evidence="1" key="1">
    <citation type="journal article" date="2020" name="G3 (Bethesda)">
        <title>High-Quality Assemblies for Three Invasive Social Wasps from the &lt;i&gt;Vespula&lt;/i&gt; Genus.</title>
        <authorList>
            <person name="Harrop T.W.R."/>
            <person name="Guhlin J."/>
            <person name="McLaughlin G.M."/>
            <person name="Permina E."/>
            <person name="Stockwell P."/>
            <person name="Gilligan J."/>
            <person name="Le Lec M.F."/>
            <person name="Gruber M.A.M."/>
            <person name="Quinn O."/>
            <person name="Lovegrove M."/>
            <person name="Duncan E.J."/>
            <person name="Remnant E.J."/>
            <person name="Van Eeckhoven J."/>
            <person name="Graham B."/>
            <person name="Knapp R.A."/>
            <person name="Langford K.W."/>
            <person name="Kronenberg Z."/>
            <person name="Press M.O."/>
            <person name="Eacker S.M."/>
            <person name="Wilson-Rankin E.E."/>
            <person name="Purcell J."/>
            <person name="Lester P.J."/>
            <person name="Dearden P.K."/>
        </authorList>
    </citation>
    <scope>NUCLEOTIDE SEQUENCE</scope>
    <source>
        <strain evidence="1">Linc-1</strain>
    </source>
</reference>
<name>A0A834J8S6_VESGE</name>
<accession>A0A834J8S6</accession>
<sequence>MEKEREVLSLRLNTGLQEEYLQIEDGHVVVYPYVGLPSAVSTTPSKFTSGKLMGCREGSQQATRLLHKYSMRSITDIMVFDDGGKNREEYLAFRNPWRRRIKDIFVMFRRESAVVAGKPETQSKEERFKDNGTGSPSFWNDIARVLRQGEEGSNSIRELLLATASYYLAASSLAA</sequence>